<accession>A7IU25</accession>
<sequence length="206" mass="23412">MLVLNRDSAEWKHPNYNVKGHQFVYFIRNHDSDSAKVGLHNRDIASLRARYKTYYASFDAYIVRVNDSKHVEKRLFEAFGKHGMHLTHELVCNNTATRDMFKLIASMYDLDHHGKQTHKSAQLIKNYHETKPAYKPAPKLIKATHKAKAPGAYKPKPSGAYGYKPKPSGAYGYKPKPPGAYGYKPKPVPEFKTSTDHVSTPCCCVM</sequence>
<proteinExistence type="predicted"/>
<reference evidence="1 2" key="1">
    <citation type="journal article" date="2007" name="Virology">
        <title>Sequence and annotation of the 314-kb MT325 and the 321-kb FR483 viruses that infect Chlorella Pbi.</title>
        <authorList>
            <person name="Fitzgerald L.A."/>
            <person name="Graves M.V."/>
            <person name="Li X."/>
            <person name="Feldblyum T."/>
            <person name="Hartigan J."/>
            <person name="Van Etten J.L."/>
        </authorList>
    </citation>
    <scope>NUCLEOTIDE SEQUENCE [LARGE SCALE GENOMIC DNA]</scope>
    <source>
        <strain evidence="1 2">MT325</strain>
    </source>
</reference>
<organism evidence="1 2">
    <name type="scientific">Paramecium bursaria Chlorella virus MT325</name>
    <name type="common">PBCV-MT325</name>
    <dbReference type="NCBI Taxonomy" id="346932"/>
    <lineage>
        <taxon>Viruses</taxon>
        <taxon>Varidnaviria</taxon>
        <taxon>Bamfordvirae</taxon>
        <taxon>Nucleocytoviricota</taxon>
        <taxon>Megaviricetes</taxon>
        <taxon>Algavirales</taxon>
        <taxon>Phycodnaviridae</taxon>
        <taxon>Chlorovirus</taxon>
        <taxon>Chlorovirus conductrix</taxon>
        <taxon>Paramecium bursaria Chlorella virus A1</taxon>
    </lineage>
</organism>
<organismHost>
    <name type="scientific">Paramecium bursaria</name>
    <dbReference type="NCBI Taxonomy" id="74790"/>
</organismHost>
<dbReference type="Proteomes" id="UP000246715">
    <property type="component" value="Segment"/>
</dbReference>
<evidence type="ECO:0000313" key="2">
    <source>
        <dbReference type="Proteomes" id="UP000246715"/>
    </source>
</evidence>
<dbReference type="EMBL" id="DQ491001">
    <property type="protein sequence ID" value="ABT13849.1"/>
    <property type="molecule type" value="Genomic_DNA"/>
</dbReference>
<name>A7IU25_PBCVM</name>
<gene>
    <name evidence="1" type="primary">m295L</name>
    <name evidence="1" type="ORF">MT325_m295L</name>
</gene>
<protein>
    <submittedName>
        <fullName evidence="1">Uncharacterized protein m295L</fullName>
    </submittedName>
</protein>
<evidence type="ECO:0000313" key="1">
    <source>
        <dbReference type="EMBL" id="ABT13849.1"/>
    </source>
</evidence>